<comment type="caution">
    <text evidence="2">The sequence shown here is derived from an EMBL/GenBank/DDBJ whole genome shotgun (WGS) entry which is preliminary data.</text>
</comment>
<evidence type="ECO:0000313" key="2">
    <source>
        <dbReference type="EMBL" id="MST31627.1"/>
    </source>
</evidence>
<reference evidence="2 3" key="1">
    <citation type="submission" date="2019-11" db="EMBL/GenBank/DDBJ databases">
        <title>Acidiferrimicrobium australis gen. nov., sp. nov., an acidophilic and obligately heterotrophic, member of the Actinobacteria that catalyses dissimilatory oxido- reduction of iron isolated from metal-rich acidic water in Chile.</title>
        <authorList>
            <person name="Gonzalez D."/>
            <person name="Huber K."/>
            <person name="Hedrich S."/>
            <person name="Rojas-Villalobos C."/>
            <person name="Quatrini R."/>
            <person name="Dinamarca M.A."/>
            <person name="Schwarz A."/>
            <person name="Canales C."/>
            <person name="Nancucheo I."/>
        </authorList>
    </citation>
    <scope>NUCLEOTIDE SEQUENCE [LARGE SCALE GENOMIC DNA]</scope>
    <source>
        <strain evidence="2 3">USS-CCA1</strain>
    </source>
</reference>
<dbReference type="Proteomes" id="UP000437736">
    <property type="component" value="Unassembled WGS sequence"/>
</dbReference>
<dbReference type="InterPro" id="IPR010982">
    <property type="entry name" value="Lambda_DNA-bd_dom_sf"/>
</dbReference>
<dbReference type="InterPro" id="IPR001387">
    <property type="entry name" value="Cro/C1-type_HTH"/>
</dbReference>
<dbReference type="EMBL" id="WJHE01000107">
    <property type="protein sequence ID" value="MST31627.1"/>
    <property type="molecule type" value="Genomic_DNA"/>
</dbReference>
<dbReference type="SUPFAM" id="SSF47413">
    <property type="entry name" value="lambda repressor-like DNA-binding domains"/>
    <property type="match status" value="1"/>
</dbReference>
<sequence length="79" mass="8582">MSELRDVLWFRGLCRAGTARAVRQVGCVGLGEAARAAGVAKSSVSRWERGLQQPRGEAAVRYARWLHSQVALVSEGESL</sequence>
<protein>
    <submittedName>
        <fullName evidence="2">Helix-turn-helix domain-containing protein</fullName>
    </submittedName>
</protein>
<name>A0ABW9QPT5_9ACTN</name>
<dbReference type="CDD" id="cd00093">
    <property type="entry name" value="HTH_XRE"/>
    <property type="match status" value="1"/>
</dbReference>
<organism evidence="2 3">
    <name type="scientific">Acidiferrimicrobium australe</name>
    <dbReference type="NCBI Taxonomy" id="2664430"/>
    <lineage>
        <taxon>Bacteria</taxon>
        <taxon>Bacillati</taxon>
        <taxon>Actinomycetota</taxon>
        <taxon>Acidimicrobiia</taxon>
        <taxon>Acidimicrobiales</taxon>
        <taxon>Acidimicrobiaceae</taxon>
        <taxon>Acidiferrimicrobium</taxon>
    </lineage>
</organism>
<gene>
    <name evidence="2" type="ORF">GHK86_02625</name>
</gene>
<keyword evidence="3" id="KW-1185">Reference proteome</keyword>
<dbReference type="PROSITE" id="PS50943">
    <property type="entry name" value="HTH_CROC1"/>
    <property type="match status" value="1"/>
</dbReference>
<accession>A0ABW9QPT5</accession>
<dbReference type="Pfam" id="PF01381">
    <property type="entry name" value="HTH_3"/>
    <property type="match status" value="1"/>
</dbReference>
<evidence type="ECO:0000313" key="3">
    <source>
        <dbReference type="Proteomes" id="UP000437736"/>
    </source>
</evidence>
<dbReference type="Gene3D" id="1.10.260.40">
    <property type="entry name" value="lambda repressor-like DNA-binding domains"/>
    <property type="match status" value="1"/>
</dbReference>
<evidence type="ECO:0000259" key="1">
    <source>
        <dbReference type="PROSITE" id="PS50943"/>
    </source>
</evidence>
<feature type="domain" description="HTH cro/C1-type" evidence="1">
    <location>
        <begin position="32"/>
        <end position="73"/>
    </location>
</feature>
<proteinExistence type="predicted"/>